<organism evidence="3 4">
    <name type="scientific">Roseofilum acuticapitatum BLCC-M154</name>
    <dbReference type="NCBI Taxonomy" id="3022444"/>
    <lineage>
        <taxon>Bacteria</taxon>
        <taxon>Bacillati</taxon>
        <taxon>Cyanobacteriota</taxon>
        <taxon>Cyanophyceae</taxon>
        <taxon>Desertifilales</taxon>
        <taxon>Desertifilaceae</taxon>
        <taxon>Roseofilum</taxon>
        <taxon>Roseofilum acuticapitatum</taxon>
    </lineage>
</organism>
<gene>
    <name evidence="3" type="ORF">PMG71_14945</name>
</gene>
<dbReference type="InterPro" id="IPR027417">
    <property type="entry name" value="P-loop_NTPase"/>
</dbReference>
<dbReference type="Proteomes" id="UP001235303">
    <property type="component" value="Unassembled WGS sequence"/>
</dbReference>
<feature type="domain" description="Double-GTPase 2" evidence="2">
    <location>
        <begin position="411"/>
        <end position="626"/>
    </location>
</feature>
<evidence type="ECO:0000313" key="3">
    <source>
        <dbReference type="EMBL" id="MDJ1170727.1"/>
    </source>
</evidence>
<dbReference type="InterPro" id="IPR045528">
    <property type="entry name" value="DO-GTPase2"/>
</dbReference>
<dbReference type="SUPFAM" id="SSF52540">
    <property type="entry name" value="P-loop containing nucleoside triphosphate hydrolases"/>
    <property type="match status" value="1"/>
</dbReference>
<comment type="caution">
    <text evidence="3">The sequence shown here is derived from an EMBL/GenBank/DDBJ whole genome shotgun (WGS) entry which is preliminary data.</text>
</comment>
<proteinExistence type="predicted"/>
<protein>
    <recommendedName>
        <fullName evidence="2">Double-GTPase 2 domain-containing protein</fullName>
    </recommendedName>
</protein>
<name>A0ABT7AUY6_9CYAN</name>
<dbReference type="EMBL" id="JAQOSP010000100">
    <property type="protein sequence ID" value="MDJ1170727.1"/>
    <property type="molecule type" value="Genomic_DNA"/>
</dbReference>
<keyword evidence="4" id="KW-1185">Reference proteome</keyword>
<dbReference type="RefSeq" id="WP_283754485.1">
    <property type="nucleotide sequence ID" value="NZ_JAQOSP010000100.1"/>
</dbReference>
<dbReference type="Pfam" id="PF19993">
    <property type="entry name" value="DO-GTPase2"/>
    <property type="match status" value="1"/>
</dbReference>
<sequence>MSNTYQDFLNTADRKNDSYITCPSCGSPMGVRIQGYQMIATDSFRLELNNNIASLRTFLEKLESLLEQRNQPLDPLTRGYYPFEQEKNFYSENFNTSSPSKIPDDFNENNEIYDEEEYNSVDNLENRVLGNDGNYRGVIGKEVSEKFVKEELDFFQDIDKFENFPLKDETDEDLMYKKCIMLLRGIEPRSLSGPLSYLILDQNNVFSWRQNLSTPEGQKILEKLLNQVCPTIQWYLNKLLELHRKRKENEKIPRAVLRAQFLLALMLGHKSKDRDQLKNEFKLDQVDIEKNVRYELPRLIEISYRNLLRLLNSEVLLGNSKLKLSDEFRKAMKVSKNKASRNPSQQNADPQKVQNPLNSQDTYESRVVSMTKKWGQEINKLVHFSCKGLVGKNMKRCGWYPKNTKTHSIILLGSRGTGKSSVMLTGLVAFRRYAASLGATVALDLPEDREEMLRLEQMYQSGEFFGKTQLGDKTSIKLSVKFPENDPSKRIHFVFTDVPGEVFESSLTEEGSSSWVLKVLKNAETIVFFFDLLMESAIRDLLTKTRNFETWKSALEQFDRVNKSREGKASIPQLDLLEQLLIDLQREREDVQGINFICVIPKSDMYADRDNQEAKFFSAFYQKLEGYGLLTQSEYDREDNDSFDSLCSLGGTGYKPRDTRESKIIKTKVENQEKIGRMMSNLARECLLNIKNALGEEANPSFKSTLLDLIQLRLITNLEKTFSEEKVYFLPTSGQGKDNSKLLEENKTTENGNISTGSIPNQKLSEYVFFLPTALAILGENSQSSEEPQRVKQG</sequence>
<evidence type="ECO:0000256" key="1">
    <source>
        <dbReference type="SAM" id="MobiDB-lite"/>
    </source>
</evidence>
<feature type="compositionally biased region" description="Polar residues" evidence="1">
    <location>
        <begin position="340"/>
        <end position="362"/>
    </location>
</feature>
<evidence type="ECO:0000259" key="2">
    <source>
        <dbReference type="Pfam" id="PF19993"/>
    </source>
</evidence>
<accession>A0ABT7AUY6</accession>
<reference evidence="3 4" key="1">
    <citation type="submission" date="2023-01" db="EMBL/GenBank/DDBJ databases">
        <title>Novel diversity within Roseofilum (Cyanobacteria; Desertifilaceae) from marine benthic mats with descriptions of four novel species.</title>
        <authorList>
            <person name="Wang Y."/>
            <person name="Berthold D.E."/>
            <person name="Hu J."/>
            <person name="Lefler F.W."/>
            <person name="Laughinghouse H.D. IV."/>
        </authorList>
    </citation>
    <scope>NUCLEOTIDE SEQUENCE [LARGE SCALE GENOMIC DNA]</scope>
    <source>
        <strain evidence="3 4">BLCC-M154</strain>
    </source>
</reference>
<evidence type="ECO:0000313" key="4">
    <source>
        <dbReference type="Proteomes" id="UP001235303"/>
    </source>
</evidence>
<feature type="region of interest" description="Disordered" evidence="1">
    <location>
        <begin position="333"/>
        <end position="362"/>
    </location>
</feature>
<dbReference type="Gene3D" id="3.40.50.300">
    <property type="entry name" value="P-loop containing nucleotide triphosphate hydrolases"/>
    <property type="match status" value="1"/>
</dbReference>